<accession>A0A8H7VZ85</accession>
<gene>
    <name evidence="6" type="ORF">IFR04_014699</name>
</gene>
<sequence length="271" mass="29994">MTTFAQVYPFPPSLLPLPPSLQSVILTFLLPFSKSTFNALTYATFRPTYPPQIFKTVLSYHASSPSPKQHTLLDLGCGHGLISRALSPHFDRVIGTDPSAKMITQAISSTPFCNEGAGGGSVQDTDKPAEKDTGKEKFPNISFRQASAEDLWFVKDGELDMAVAGQAAHWFDYTRVWAELSRTVRRGGTVAFWGYKDNVFVDHPKATAVLDKYCYGEDKMGPYWEQPGRDILRNLLREVVPPETEWEGVQRVEYEPDLGGKGKGKGNGNGE</sequence>
<feature type="compositionally biased region" description="Gly residues" evidence="4">
    <location>
        <begin position="261"/>
        <end position="271"/>
    </location>
</feature>
<evidence type="ECO:0000256" key="4">
    <source>
        <dbReference type="SAM" id="MobiDB-lite"/>
    </source>
</evidence>
<keyword evidence="2" id="KW-0489">Methyltransferase</keyword>
<feature type="domain" description="Methyltransferase type 11" evidence="5">
    <location>
        <begin position="73"/>
        <end position="192"/>
    </location>
</feature>
<proteinExistence type="inferred from homology"/>
<feature type="region of interest" description="Disordered" evidence="4">
    <location>
        <begin position="247"/>
        <end position="271"/>
    </location>
</feature>
<dbReference type="InterPro" id="IPR013216">
    <property type="entry name" value="Methyltransf_11"/>
</dbReference>
<dbReference type="EMBL" id="JAFJYH010000405">
    <property type="protein sequence ID" value="KAG4412151.1"/>
    <property type="molecule type" value="Genomic_DNA"/>
</dbReference>
<reference evidence="6" key="1">
    <citation type="submission" date="2021-02" db="EMBL/GenBank/DDBJ databases">
        <title>Genome sequence Cadophora malorum strain M34.</title>
        <authorList>
            <person name="Stefanovic E."/>
            <person name="Vu D."/>
            <person name="Scully C."/>
            <person name="Dijksterhuis J."/>
            <person name="Roader J."/>
            <person name="Houbraken J."/>
        </authorList>
    </citation>
    <scope>NUCLEOTIDE SEQUENCE</scope>
    <source>
        <strain evidence="6">M34</strain>
    </source>
</reference>
<feature type="non-terminal residue" evidence="6">
    <location>
        <position position="271"/>
    </location>
</feature>
<dbReference type="CDD" id="cd02440">
    <property type="entry name" value="AdoMet_MTases"/>
    <property type="match status" value="1"/>
</dbReference>
<keyword evidence="3" id="KW-0808">Transferase</keyword>
<evidence type="ECO:0000256" key="1">
    <source>
        <dbReference type="ARBA" id="ARBA00008361"/>
    </source>
</evidence>
<evidence type="ECO:0000313" key="7">
    <source>
        <dbReference type="Proteomes" id="UP000664132"/>
    </source>
</evidence>
<evidence type="ECO:0000259" key="5">
    <source>
        <dbReference type="Pfam" id="PF08241"/>
    </source>
</evidence>
<comment type="similarity">
    <text evidence="1">Belongs to the methyltransferase superfamily.</text>
</comment>
<dbReference type="GO" id="GO:0032259">
    <property type="term" value="P:methylation"/>
    <property type="evidence" value="ECO:0007669"/>
    <property type="project" value="UniProtKB-KW"/>
</dbReference>
<evidence type="ECO:0000313" key="6">
    <source>
        <dbReference type="EMBL" id="KAG4412151.1"/>
    </source>
</evidence>
<evidence type="ECO:0000256" key="3">
    <source>
        <dbReference type="ARBA" id="ARBA00022679"/>
    </source>
</evidence>
<keyword evidence="7" id="KW-1185">Reference proteome</keyword>
<dbReference type="Pfam" id="PF08241">
    <property type="entry name" value="Methyltransf_11"/>
    <property type="match status" value="1"/>
</dbReference>
<dbReference type="InterPro" id="IPR029063">
    <property type="entry name" value="SAM-dependent_MTases_sf"/>
</dbReference>
<dbReference type="Proteomes" id="UP000664132">
    <property type="component" value="Unassembled WGS sequence"/>
</dbReference>
<dbReference type="AlphaFoldDB" id="A0A8H7VZ85"/>
<feature type="region of interest" description="Disordered" evidence="4">
    <location>
        <begin position="114"/>
        <end position="137"/>
    </location>
</feature>
<evidence type="ECO:0000256" key="2">
    <source>
        <dbReference type="ARBA" id="ARBA00022603"/>
    </source>
</evidence>
<dbReference type="GO" id="GO:0008757">
    <property type="term" value="F:S-adenosylmethionine-dependent methyltransferase activity"/>
    <property type="evidence" value="ECO:0007669"/>
    <property type="project" value="InterPro"/>
</dbReference>
<feature type="compositionally biased region" description="Basic and acidic residues" evidence="4">
    <location>
        <begin position="124"/>
        <end position="137"/>
    </location>
</feature>
<organism evidence="6 7">
    <name type="scientific">Cadophora malorum</name>
    <dbReference type="NCBI Taxonomy" id="108018"/>
    <lineage>
        <taxon>Eukaryota</taxon>
        <taxon>Fungi</taxon>
        <taxon>Dikarya</taxon>
        <taxon>Ascomycota</taxon>
        <taxon>Pezizomycotina</taxon>
        <taxon>Leotiomycetes</taxon>
        <taxon>Helotiales</taxon>
        <taxon>Ploettnerulaceae</taxon>
        <taxon>Cadophora</taxon>
    </lineage>
</organism>
<feature type="compositionally biased region" description="Basic and acidic residues" evidence="4">
    <location>
        <begin position="248"/>
        <end position="260"/>
    </location>
</feature>
<dbReference type="PANTHER" id="PTHR44942:SF4">
    <property type="entry name" value="METHYLTRANSFERASE TYPE 11 DOMAIN-CONTAINING PROTEIN"/>
    <property type="match status" value="1"/>
</dbReference>
<dbReference type="Gene3D" id="3.40.50.150">
    <property type="entry name" value="Vaccinia Virus protein VP39"/>
    <property type="match status" value="1"/>
</dbReference>
<dbReference type="SUPFAM" id="SSF53335">
    <property type="entry name" value="S-adenosyl-L-methionine-dependent methyltransferases"/>
    <property type="match status" value="1"/>
</dbReference>
<protein>
    <recommendedName>
        <fullName evidence="5">Methyltransferase type 11 domain-containing protein</fullName>
    </recommendedName>
</protein>
<dbReference type="OrthoDB" id="10027013at2759"/>
<comment type="caution">
    <text evidence="6">The sequence shown here is derived from an EMBL/GenBank/DDBJ whole genome shotgun (WGS) entry which is preliminary data.</text>
</comment>
<dbReference type="InterPro" id="IPR051052">
    <property type="entry name" value="Diverse_substrate_MTase"/>
</dbReference>
<name>A0A8H7VZ85_9HELO</name>
<dbReference type="PANTHER" id="PTHR44942">
    <property type="entry name" value="METHYLTRANSF_11 DOMAIN-CONTAINING PROTEIN"/>
    <property type="match status" value="1"/>
</dbReference>